<reference evidence="2" key="1">
    <citation type="submission" date="2016-06" db="EMBL/GenBank/DDBJ databases">
        <authorList>
            <person name="Hehemann J.-H."/>
            <person name="Arevalo P."/>
            <person name="Datta M.S."/>
            <person name="Polz M.F."/>
        </authorList>
    </citation>
    <scope>NUCLEOTIDE SEQUENCE [LARGE SCALE GENOMIC DNA]</scope>
    <source>
        <strain evidence="2">9CSC122</strain>
    </source>
</reference>
<dbReference type="AlphaFoldDB" id="A0A1B9QZU2"/>
<dbReference type="RefSeq" id="WP_017040847.1">
    <property type="nucleotide sequence ID" value="NZ_JBNGCH010000420.1"/>
</dbReference>
<name>A0A1B9QZU2_9VIBR</name>
<keyword evidence="1" id="KW-0031">Aminopeptidase</keyword>
<proteinExistence type="predicted"/>
<dbReference type="EMBL" id="MAJZ01000420">
    <property type="protein sequence ID" value="OCH76753.1"/>
    <property type="molecule type" value="Genomic_DNA"/>
</dbReference>
<keyword evidence="1" id="KW-0378">Hydrolase</keyword>
<accession>A0A1B9QZU2</accession>
<protein>
    <submittedName>
        <fullName evidence="1">Aminopeptidase</fullName>
    </submittedName>
</protein>
<comment type="caution">
    <text evidence="1">The sequence shown here is derived from an EMBL/GenBank/DDBJ whole genome shotgun (WGS) entry which is preliminary data.</text>
</comment>
<dbReference type="Proteomes" id="UP000093173">
    <property type="component" value="Unassembled WGS sequence"/>
</dbReference>
<organism evidence="1 2">
    <name type="scientific">Vibrio genomosp. F10</name>
    <dbReference type="NCBI Taxonomy" id="723171"/>
    <lineage>
        <taxon>Bacteria</taxon>
        <taxon>Pseudomonadati</taxon>
        <taxon>Pseudomonadota</taxon>
        <taxon>Gammaproteobacteria</taxon>
        <taxon>Vibrionales</taxon>
        <taxon>Vibrionaceae</taxon>
        <taxon>Vibrio</taxon>
    </lineage>
</organism>
<sequence length="104" mass="12087">MDDYSVQFRLHTDLSGQGRILIDAPHFDFDSFEPLGEKLVSLLSAEIVEKQCDADLHSWLIDFEGCQLFLKAEHYSESLWLEALSPNQSKEELDYLCQLFRRGF</sequence>
<dbReference type="Pfam" id="PF12305">
    <property type="entry name" value="DUF3630"/>
    <property type="match status" value="1"/>
</dbReference>
<dbReference type="GO" id="GO:0004177">
    <property type="term" value="F:aminopeptidase activity"/>
    <property type="evidence" value="ECO:0007669"/>
    <property type="project" value="UniProtKB-KW"/>
</dbReference>
<dbReference type="InterPro" id="IPR022080">
    <property type="entry name" value="DUF3630"/>
</dbReference>
<evidence type="ECO:0000313" key="1">
    <source>
        <dbReference type="EMBL" id="OCH76753.1"/>
    </source>
</evidence>
<keyword evidence="1" id="KW-0645">Protease</keyword>
<evidence type="ECO:0000313" key="2">
    <source>
        <dbReference type="Proteomes" id="UP000093173"/>
    </source>
</evidence>
<gene>
    <name evidence="1" type="ORF">A6E14_08690</name>
</gene>
<keyword evidence="2" id="KW-1185">Reference proteome</keyword>